<name>A0A833W7S9_PHYIN</name>
<comment type="caution">
    <text evidence="2">The sequence shown here is derived from an EMBL/GenBank/DDBJ whole genome shotgun (WGS) entry which is preliminary data.</text>
</comment>
<protein>
    <submittedName>
        <fullName evidence="2">Uncharacterized protein</fullName>
    </submittedName>
</protein>
<feature type="region of interest" description="Disordered" evidence="1">
    <location>
        <begin position="111"/>
        <end position="170"/>
    </location>
</feature>
<evidence type="ECO:0000313" key="2">
    <source>
        <dbReference type="EMBL" id="KAF4032062.1"/>
    </source>
</evidence>
<proteinExistence type="predicted"/>
<keyword evidence="3" id="KW-1185">Reference proteome</keyword>
<accession>A0A833W7S9</accession>
<dbReference type="AlphaFoldDB" id="A0A833W7S9"/>
<organism evidence="2 3">
    <name type="scientific">Phytophthora infestans</name>
    <name type="common">Potato late blight agent</name>
    <name type="synonym">Botrytis infestans</name>
    <dbReference type="NCBI Taxonomy" id="4787"/>
    <lineage>
        <taxon>Eukaryota</taxon>
        <taxon>Sar</taxon>
        <taxon>Stramenopiles</taxon>
        <taxon>Oomycota</taxon>
        <taxon>Peronosporomycetes</taxon>
        <taxon>Peronosporales</taxon>
        <taxon>Peronosporaceae</taxon>
        <taxon>Phytophthora</taxon>
    </lineage>
</organism>
<feature type="compositionally biased region" description="Basic and acidic residues" evidence="1">
    <location>
        <begin position="140"/>
        <end position="170"/>
    </location>
</feature>
<feature type="region of interest" description="Disordered" evidence="1">
    <location>
        <begin position="53"/>
        <end position="92"/>
    </location>
</feature>
<dbReference type="Proteomes" id="UP000602510">
    <property type="component" value="Unassembled WGS sequence"/>
</dbReference>
<gene>
    <name evidence="2" type="ORF">GN244_ATG16110</name>
</gene>
<dbReference type="EMBL" id="WSZM01000516">
    <property type="protein sequence ID" value="KAF4032062.1"/>
    <property type="molecule type" value="Genomic_DNA"/>
</dbReference>
<evidence type="ECO:0000313" key="3">
    <source>
        <dbReference type="Proteomes" id="UP000602510"/>
    </source>
</evidence>
<evidence type="ECO:0000256" key="1">
    <source>
        <dbReference type="SAM" id="MobiDB-lite"/>
    </source>
</evidence>
<feature type="compositionally biased region" description="Basic and acidic residues" evidence="1">
    <location>
        <begin position="118"/>
        <end position="132"/>
    </location>
</feature>
<sequence>MATSGTDSLEEMWQCMATEAAGKDSERAACYVATVRPAMTAMRYACLDAARPKDGVEKVGSDNNVRGSEEGVGVETNLTPENLEYGTGDDDKVSRDIARVRVARKLACNQKKRQRVKRALEKRRTADQESKRQQANKVELQQDRQRQVEDAVQQLEERRQGRNEEGEPGI</sequence>
<reference evidence="2" key="1">
    <citation type="submission" date="2020-04" db="EMBL/GenBank/DDBJ databases">
        <title>Hybrid Assembly of Korean Phytophthora infestans isolates.</title>
        <authorList>
            <person name="Prokchorchik M."/>
            <person name="Lee Y."/>
            <person name="Seo J."/>
            <person name="Cho J.-H."/>
            <person name="Park Y.-E."/>
            <person name="Jang D.-C."/>
            <person name="Im J.-S."/>
            <person name="Choi J.-G."/>
            <person name="Park H.-J."/>
            <person name="Lee G.-B."/>
            <person name="Lee Y.-G."/>
            <person name="Hong S.-Y."/>
            <person name="Cho K."/>
            <person name="Sohn K.H."/>
        </authorList>
    </citation>
    <scope>NUCLEOTIDE SEQUENCE</scope>
    <source>
        <strain evidence="2">KR_1_A1</strain>
    </source>
</reference>